<dbReference type="InterPro" id="IPR051450">
    <property type="entry name" value="Gfo/Idh/MocA_Oxidoreductases"/>
</dbReference>
<sequence>MTKTVQVAVIGCGQIAKTQHLPAYKNNSRSQLKYVYDIIPERAQAAAEQFAVAHVASSLEEVLQDGEVEAISICTPNASHAAIAIAALEAGKHVLCEKPAGMTYDEVIAMKQAADKYDRILNIGVVNRFNTAVNKIKQLLDAGELGNLYHIYCSFRAHRSIPGLGGPFTSKAHSGGGVLIDWGVHFIDLILYILGRDLQVNAVSGATYGELGKDLANYTYKSMWAGPPRLDGTFDVEDFVTALLRTNGPTINLNGAWAQNIGEQAMFVEFLGSKAGIKLMYGGEFTIYSSQHGMLYETASSFAQADMFAEEIDAFLQSLSSGSKNRANVDETLLTAQVIDAIYHSSATGKEVYL</sequence>
<dbReference type="InterPro" id="IPR055170">
    <property type="entry name" value="GFO_IDH_MocA-like_dom"/>
</dbReference>
<organism evidence="3 4">
    <name type="scientific">Paenibacillus yanchengensis</name>
    <dbReference type="NCBI Taxonomy" id="2035833"/>
    <lineage>
        <taxon>Bacteria</taxon>
        <taxon>Bacillati</taxon>
        <taxon>Bacillota</taxon>
        <taxon>Bacilli</taxon>
        <taxon>Bacillales</taxon>
        <taxon>Paenibacillaceae</taxon>
        <taxon>Paenibacillus</taxon>
    </lineage>
</organism>
<dbReference type="PANTHER" id="PTHR43377:SF1">
    <property type="entry name" value="BILIVERDIN REDUCTASE A"/>
    <property type="match status" value="1"/>
</dbReference>
<evidence type="ECO:0000259" key="1">
    <source>
        <dbReference type="Pfam" id="PF01408"/>
    </source>
</evidence>
<feature type="domain" description="Gfo/Idh/MocA-like oxidoreductase N-terminal" evidence="1">
    <location>
        <begin position="6"/>
        <end position="123"/>
    </location>
</feature>
<evidence type="ECO:0000313" key="3">
    <source>
        <dbReference type="EMBL" id="MFD2115094.1"/>
    </source>
</evidence>
<dbReference type="Proteomes" id="UP001597362">
    <property type="component" value="Unassembled WGS sequence"/>
</dbReference>
<evidence type="ECO:0000259" key="2">
    <source>
        <dbReference type="Pfam" id="PF22725"/>
    </source>
</evidence>
<dbReference type="SUPFAM" id="SSF55347">
    <property type="entry name" value="Glyceraldehyde-3-phosphate dehydrogenase-like, C-terminal domain"/>
    <property type="match status" value="1"/>
</dbReference>
<gene>
    <name evidence="3" type="ORF">ACFSJH_05015</name>
</gene>
<keyword evidence="4" id="KW-1185">Reference proteome</keyword>
<feature type="domain" description="GFO/IDH/MocA-like oxidoreductase" evidence="2">
    <location>
        <begin position="134"/>
        <end position="277"/>
    </location>
</feature>
<dbReference type="SUPFAM" id="SSF51735">
    <property type="entry name" value="NAD(P)-binding Rossmann-fold domains"/>
    <property type="match status" value="1"/>
</dbReference>
<dbReference type="Pfam" id="PF01408">
    <property type="entry name" value="GFO_IDH_MocA"/>
    <property type="match status" value="1"/>
</dbReference>
<name>A0ABW4YHW2_9BACL</name>
<reference evidence="4" key="1">
    <citation type="journal article" date="2019" name="Int. J. Syst. Evol. Microbiol.">
        <title>The Global Catalogue of Microorganisms (GCM) 10K type strain sequencing project: providing services to taxonomists for standard genome sequencing and annotation.</title>
        <authorList>
            <consortium name="The Broad Institute Genomics Platform"/>
            <consortium name="The Broad Institute Genome Sequencing Center for Infectious Disease"/>
            <person name="Wu L."/>
            <person name="Ma J."/>
        </authorList>
    </citation>
    <scope>NUCLEOTIDE SEQUENCE [LARGE SCALE GENOMIC DNA]</scope>
    <source>
        <strain evidence="4">GH52</strain>
    </source>
</reference>
<dbReference type="InterPro" id="IPR000683">
    <property type="entry name" value="Gfo/Idh/MocA-like_OxRdtase_N"/>
</dbReference>
<proteinExistence type="predicted"/>
<dbReference type="Pfam" id="PF22725">
    <property type="entry name" value="GFO_IDH_MocA_C3"/>
    <property type="match status" value="1"/>
</dbReference>
<dbReference type="Gene3D" id="3.40.50.720">
    <property type="entry name" value="NAD(P)-binding Rossmann-like Domain"/>
    <property type="match status" value="1"/>
</dbReference>
<accession>A0ABW4YHW2</accession>
<dbReference type="PANTHER" id="PTHR43377">
    <property type="entry name" value="BILIVERDIN REDUCTASE A"/>
    <property type="match status" value="1"/>
</dbReference>
<protein>
    <submittedName>
        <fullName evidence="3">Gfo/Idh/MocA family protein</fullName>
    </submittedName>
</protein>
<comment type="caution">
    <text evidence="3">The sequence shown here is derived from an EMBL/GenBank/DDBJ whole genome shotgun (WGS) entry which is preliminary data.</text>
</comment>
<dbReference type="Gene3D" id="3.30.360.10">
    <property type="entry name" value="Dihydrodipicolinate Reductase, domain 2"/>
    <property type="match status" value="1"/>
</dbReference>
<evidence type="ECO:0000313" key="4">
    <source>
        <dbReference type="Proteomes" id="UP001597362"/>
    </source>
</evidence>
<dbReference type="RefSeq" id="WP_377770121.1">
    <property type="nucleotide sequence ID" value="NZ_JBHUHO010000013.1"/>
</dbReference>
<dbReference type="InterPro" id="IPR036291">
    <property type="entry name" value="NAD(P)-bd_dom_sf"/>
</dbReference>
<dbReference type="EMBL" id="JBHUHO010000013">
    <property type="protein sequence ID" value="MFD2115094.1"/>
    <property type="molecule type" value="Genomic_DNA"/>
</dbReference>